<sequence length="53" mass="5242">MSGRVVLVTGAASGLGQAVVRLMAARGWAVAALDRAETSGDDGAALTVTADVR</sequence>
<proteinExistence type="predicted"/>
<dbReference type="EMBL" id="JBHLZP010000909">
    <property type="protein sequence ID" value="MFB9840066.1"/>
    <property type="molecule type" value="Genomic_DNA"/>
</dbReference>
<gene>
    <name evidence="1" type="ORF">ACFFNX_48755</name>
</gene>
<dbReference type="InterPro" id="IPR002347">
    <property type="entry name" value="SDR_fam"/>
</dbReference>
<dbReference type="SUPFAM" id="SSF51735">
    <property type="entry name" value="NAD(P)-binding Rossmann-fold domains"/>
    <property type="match status" value="1"/>
</dbReference>
<keyword evidence="2" id="KW-1185">Reference proteome</keyword>
<accession>A0ABV5YYF1</accession>
<feature type="non-terminal residue" evidence="1">
    <location>
        <position position="53"/>
    </location>
</feature>
<name>A0ABV5YYF1_9ACTN</name>
<comment type="caution">
    <text evidence="1">The sequence shown here is derived from an EMBL/GenBank/DDBJ whole genome shotgun (WGS) entry which is preliminary data.</text>
</comment>
<dbReference type="InterPro" id="IPR036291">
    <property type="entry name" value="NAD(P)-bd_dom_sf"/>
</dbReference>
<evidence type="ECO:0000313" key="2">
    <source>
        <dbReference type="Proteomes" id="UP001589627"/>
    </source>
</evidence>
<dbReference type="RefSeq" id="WP_378213276.1">
    <property type="nucleotide sequence ID" value="NZ_JBHLZP010000909.1"/>
</dbReference>
<protein>
    <submittedName>
        <fullName evidence="1">SDR family NAD(P)-dependent oxidoreductase</fullName>
    </submittedName>
</protein>
<evidence type="ECO:0000313" key="1">
    <source>
        <dbReference type="EMBL" id="MFB9840066.1"/>
    </source>
</evidence>
<dbReference type="Pfam" id="PF00106">
    <property type="entry name" value="adh_short"/>
    <property type="match status" value="1"/>
</dbReference>
<organism evidence="1 2">
    <name type="scientific">Actinoallomurus acaciae</name>
    <dbReference type="NCBI Taxonomy" id="502577"/>
    <lineage>
        <taxon>Bacteria</taxon>
        <taxon>Bacillati</taxon>
        <taxon>Actinomycetota</taxon>
        <taxon>Actinomycetes</taxon>
        <taxon>Streptosporangiales</taxon>
        <taxon>Thermomonosporaceae</taxon>
        <taxon>Actinoallomurus</taxon>
    </lineage>
</organism>
<dbReference type="Proteomes" id="UP001589627">
    <property type="component" value="Unassembled WGS sequence"/>
</dbReference>
<reference evidence="1 2" key="1">
    <citation type="submission" date="2024-09" db="EMBL/GenBank/DDBJ databases">
        <authorList>
            <person name="Sun Q."/>
            <person name="Mori K."/>
        </authorList>
    </citation>
    <scope>NUCLEOTIDE SEQUENCE [LARGE SCALE GENOMIC DNA]</scope>
    <source>
        <strain evidence="1 2">TBRC 0563</strain>
    </source>
</reference>
<dbReference type="Gene3D" id="3.40.50.720">
    <property type="entry name" value="NAD(P)-binding Rossmann-like Domain"/>
    <property type="match status" value="1"/>
</dbReference>